<dbReference type="Pfam" id="PF00383">
    <property type="entry name" value="dCMP_cyt_deam_1"/>
    <property type="match status" value="1"/>
</dbReference>
<dbReference type="RefSeq" id="WP_377327319.1">
    <property type="nucleotide sequence ID" value="NZ_JBHUMZ010000011.1"/>
</dbReference>
<dbReference type="Proteomes" id="UP001597452">
    <property type="component" value="Unassembled WGS sequence"/>
</dbReference>
<keyword evidence="1" id="KW-0479">Metal-binding</keyword>
<dbReference type="PANTHER" id="PTHR11079:SF161">
    <property type="entry name" value="CMP_DCMP-TYPE DEAMINASE DOMAIN-CONTAINING PROTEIN"/>
    <property type="match status" value="1"/>
</dbReference>
<dbReference type="InterPro" id="IPR016192">
    <property type="entry name" value="APOBEC/CMP_deaminase_Zn-bd"/>
</dbReference>
<proteinExistence type="predicted"/>
<evidence type="ECO:0000259" key="3">
    <source>
        <dbReference type="PROSITE" id="PS51747"/>
    </source>
</evidence>
<dbReference type="PROSITE" id="PS00903">
    <property type="entry name" value="CYT_DCMP_DEAMINASES_1"/>
    <property type="match status" value="1"/>
</dbReference>
<dbReference type="EC" id="3.5.4.33" evidence="4"/>
<accession>A0ABW5Q7H9</accession>
<organism evidence="4 5">
    <name type="scientific">Piscibacillus salipiscarius</name>
    <dbReference type="NCBI Taxonomy" id="299480"/>
    <lineage>
        <taxon>Bacteria</taxon>
        <taxon>Bacillati</taxon>
        <taxon>Bacillota</taxon>
        <taxon>Bacilli</taxon>
        <taxon>Bacillales</taxon>
        <taxon>Bacillaceae</taxon>
        <taxon>Piscibacillus</taxon>
    </lineage>
</organism>
<keyword evidence="5" id="KW-1185">Reference proteome</keyword>
<dbReference type="InterPro" id="IPR016193">
    <property type="entry name" value="Cytidine_deaminase-like"/>
</dbReference>
<evidence type="ECO:0000313" key="5">
    <source>
        <dbReference type="Proteomes" id="UP001597452"/>
    </source>
</evidence>
<dbReference type="PROSITE" id="PS51747">
    <property type="entry name" value="CYT_DCMP_DEAMINASES_2"/>
    <property type="match status" value="1"/>
</dbReference>
<reference evidence="5" key="1">
    <citation type="journal article" date="2019" name="Int. J. Syst. Evol. Microbiol.">
        <title>The Global Catalogue of Microorganisms (GCM) 10K type strain sequencing project: providing services to taxonomists for standard genome sequencing and annotation.</title>
        <authorList>
            <consortium name="The Broad Institute Genomics Platform"/>
            <consortium name="The Broad Institute Genome Sequencing Center for Infectious Disease"/>
            <person name="Wu L."/>
            <person name="Ma J."/>
        </authorList>
    </citation>
    <scope>NUCLEOTIDE SEQUENCE [LARGE SCALE GENOMIC DNA]</scope>
    <source>
        <strain evidence="5">TISTR 1571</strain>
    </source>
</reference>
<dbReference type="PANTHER" id="PTHR11079">
    <property type="entry name" value="CYTOSINE DEAMINASE FAMILY MEMBER"/>
    <property type="match status" value="1"/>
</dbReference>
<dbReference type="EMBL" id="JBHUMZ010000011">
    <property type="protein sequence ID" value="MFD2637801.1"/>
    <property type="molecule type" value="Genomic_DNA"/>
</dbReference>
<dbReference type="GO" id="GO:0052717">
    <property type="term" value="F:tRNA-specific adenosine-34 deaminase activity"/>
    <property type="evidence" value="ECO:0007669"/>
    <property type="project" value="UniProtKB-EC"/>
</dbReference>
<evidence type="ECO:0000256" key="1">
    <source>
        <dbReference type="ARBA" id="ARBA00022723"/>
    </source>
</evidence>
<gene>
    <name evidence="4" type="ORF">ACFSW4_02790</name>
</gene>
<keyword evidence="2" id="KW-0862">Zinc</keyword>
<dbReference type="SUPFAM" id="SSF53927">
    <property type="entry name" value="Cytidine deaminase-like"/>
    <property type="match status" value="1"/>
</dbReference>
<evidence type="ECO:0000313" key="4">
    <source>
        <dbReference type="EMBL" id="MFD2637801.1"/>
    </source>
</evidence>
<evidence type="ECO:0000256" key="2">
    <source>
        <dbReference type="ARBA" id="ARBA00022833"/>
    </source>
</evidence>
<sequence>MEHEKYLSQAIELAQNNVKNGGRPFGAVLVKDGEVISTGVNETNETCDITAHAELLVIRRANEKLKSPFLEGTVMYASGQPCPMCMAAMHSAKIDKIYFAYSYEQGQPYGLSSTDILEELKKPIEDQSIEIKHITPDGIDQHPYEMWSNQN</sequence>
<comment type="caution">
    <text evidence="4">The sequence shown here is derived from an EMBL/GenBank/DDBJ whole genome shotgun (WGS) entry which is preliminary data.</text>
</comment>
<feature type="domain" description="CMP/dCMP-type deaminase" evidence="3">
    <location>
        <begin position="1"/>
        <end position="114"/>
    </location>
</feature>
<dbReference type="Gene3D" id="3.40.140.10">
    <property type="entry name" value="Cytidine Deaminase, domain 2"/>
    <property type="match status" value="1"/>
</dbReference>
<keyword evidence="4" id="KW-0378">Hydrolase</keyword>
<dbReference type="InterPro" id="IPR002125">
    <property type="entry name" value="CMP_dCMP_dom"/>
</dbReference>
<protein>
    <submittedName>
        <fullName evidence="4">Nucleoside deaminase</fullName>
        <ecNumber evidence="4">3.5.4.33</ecNumber>
    </submittedName>
</protein>
<dbReference type="CDD" id="cd01285">
    <property type="entry name" value="nucleoside_deaminase"/>
    <property type="match status" value="1"/>
</dbReference>
<name>A0ABW5Q7H9_9BACI</name>